<dbReference type="Gene3D" id="3.30.559.10">
    <property type="entry name" value="Chloramphenicol acetyltransferase-like domain"/>
    <property type="match status" value="1"/>
</dbReference>
<evidence type="ECO:0000256" key="4">
    <source>
        <dbReference type="ARBA" id="ARBA00013244"/>
    </source>
</evidence>
<dbReference type="EMBL" id="FOUE01000005">
    <property type="protein sequence ID" value="SFM63834.1"/>
    <property type="molecule type" value="Genomic_DNA"/>
</dbReference>
<gene>
    <name evidence="11" type="ORF">SAMN04487963_3220</name>
</gene>
<comment type="catalytic activity">
    <reaction evidence="8">
        <text>an acyl-CoA + a 1,2-diacyl-sn-glycerol = a triacyl-sn-glycerol + CoA</text>
        <dbReference type="Rhea" id="RHEA:10868"/>
        <dbReference type="ChEBI" id="CHEBI:17815"/>
        <dbReference type="ChEBI" id="CHEBI:57287"/>
        <dbReference type="ChEBI" id="CHEBI:58342"/>
        <dbReference type="ChEBI" id="CHEBI:64615"/>
        <dbReference type="EC" id="2.3.1.20"/>
    </reaction>
</comment>
<evidence type="ECO:0000256" key="7">
    <source>
        <dbReference type="ARBA" id="ARBA00023315"/>
    </source>
</evidence>
<organism evidence="11 12">
    <name type="scientific">Marinobacter zhejiangensis</name>
    <dbReference type="NCBI Taxonomy" id="488535"/>
    <lineage>
        <taxon>Bacteria</taxon>
        <taxon>Pseudomonadati</taxon>
        <taxon>Pseudomonadota</taxon>
        <taxon>Gammaproteobacteria</taxon>
        <taxon>Pseudomonadales</taxon>
        <taxon>Marinobacteraceae</taxon>
        <taxon>Marinobacter</taxon>
    </lineage>
</organism>
<evidence type="ECO:0000313" key="11">
    <source>
        <dbReference type="EMBL" id="SFM63834.1"/>
    </source>
</evidence>
<evidence type="ECO:0000256" key="2">
    <source>
        <dbReference type="ARBA" id="ARBA00005189"/>
    </source>
</evidence>
<dbReference type="Pfam" id="PF03007">
    <property type="entry name" value="WS_DGAT_cat"/>
    <property type="match status" value="1"/>
</dbReference>
<dbReference type="GO" id="GO:0005886">
    <property type="term" value="C:plasma membrane"/>
    <property type="evidence" value="ECO:0007669"/>
    <property type="project" value="TreeGrafter"/>
</dbReference>
<name>A0A1I4SHE7_9GAMM</name>
<dbReference type="GO" id="GO:0004144">
    <property type="term" value="F:diacylglycerol O-acyltransferase activity"/>
    <property type="evidence" value="ECO:0007669"/>
    <property type="project" value="UniProtKB-EC"/>
</dbReference>
<dbReference type="STRING" id="488535.SAMN04487963_3220"/>
<dbReference type="EC" id="2.3.1.20" evidence="4"/>
<feature type="domain" description="O-acyltransferase WSD1-like N-terminal" evidence="9">
    <location>
        <begin position="52"/>
        <end position="306"/>
    </location>
</feature>
<dbReference type="InterPro" id="IPR045034">
    <property type="entry name" value="O-acyltransferase_WSD1-like"/>
</dbReference>
<evidence type="ECO:0000256" key="8">
    <source>
        <dbReference type="ARBA" id="ARBA00048109"/>
    </source>
</evidence>
<evidence type="ECO:0000256" key="6">
    <source>
        <dbReference type="ARBA" id="ARBA00022798"/>
    </source>
</evidence>
<dbReference type="InterPro" id="IPR023213">
    <property type="entry name" value="CAT-like_dom_sf"/>
</dbReference>
<dbReference type="UniPathway" id="UPA00282"/>
<keyword evidence="7 11" id="KW-0012">Acyltransferase</keyword>
<proteinExistence type="inferred from homology"/>
<dbReference type="Proteomes" id="UP000198519">
    <property type="component" value="Unassembled WGS sequence"/>
</dbReference>
<evidence type="ECO:0000259" key="9">
    <source>
        <dbReference type="Pfam" id="PF03007"/>
    </source>
</evidence>
<evidence type="ECO:0000256" key="3">
    <source>
        <dbReference type="ARBA" id="ARBA00009587"/>
    </source>
</evidence>
<keyword evidence="12" id="KW-1185">Reference proteome</keyword>
<keyword evidence="5 11" id="KW-0808">Transferase</keyword>
<evidence type="ECO:0000256" key="1">
    <source>
        <dbReference type="ARBA" id="ARBA00004771"/>
    </source>
</evidence>
<reference evidence="12" key="1">
    <citation type="submission" date="2016-10" db="EMBL/GenBank/DDBJ databases">
        <authorList>
            <person name="Varghese N."/>
            <person name="Submissions S."/>
        </authorList>
    </citation>
    <scope>NUCLEOTIDE SEQUENCE [LARGE SCALE GENOMIC DNA]</scope>
    <source>
        <strain evidence="12">CGMCC 1.7061</strain>
    </source>
</reference>
<dbReference type="PANTHER" id="PTHR31650">
    <property type="entry name" value="O-ACYLTRANSFERASE (WSD1-LIKE) FAMILY PROTEIN"/>
    <property type="match status" value="1"/>
</dbReference>
<accession>A0A1I4SHE7</accession>
<dbReference type="Pfam" id="PF06974">
    <property type="entry name" value="WS_DGAT_C"/>
    <property type="match status" value="1"/>
</dbReference>
<dbReference type="AlphaFoldDB" id="A0A1I4SHE7"/>
<evidence type="ECO:0000256" key="5">
    <source>
        <dbReference type="ARBA" id="ARBA00022679"/>
    </source>
</evidence>
<keyword evidence="6" id="KW-0319">Glycerol metabolism</keyword>
<dbReference type="PANTHER" id="PTHR31650:SF1">
    <property type="entry name" value="WAX ESTER SYNTHASE_DIACYLGLYCEROL ACYLTRANSFERASE 4-RELATED"/>
    <property type="match status" value="1"/>
</dbReference>
<feature type="domain" description="O-acyltransferase WSD1 C-terminal" evidence="10">
    <location>
        <begin position="355"/>
        <end position="495"/>
    </location>
</feature>
<dbReference type="InterPro" id="IPR009721">
    <property type="entry name" value="O-acyltransferase_WSD1_C"/>
</dbReference>
<sequence length="498" mass="55542">MDRGSNVIFCNKAATMRVLEPFPVVWHNAGFPSNNNYRSCQSLSHEESHLLLPADSAWLALERPENPMTITVMMRVDDLTPGRLRDFLEHYWLAWERFRFMPVQRPPGWWWEPDPTFTLDHHLEIVPGAFSESALRQWVSARLNHPLPDYRPRWKFWLVPDADGGSALLLRIHHCYADGLSLLGIFEQTCPSSPQQAPALYGAREQADLGRWKRSAGAWLDALVSNAGSADGDSSGKAGTSSLERLTHQGLRLVNELSQFLIEQEDTPSQLKRPLLGRRNCGWSQPVALDRFRSVAERTGCTINDVLLSCVAAAVRGCLEAEGDLLDESVMHAAVPVNIRDRMPEGICPDAGALGNFFGTVFVPLPVDGDTSLERLFRVKHETRRLKKSWQPGISWALAGTASLLPQGVLQTVAGMMYRKASAVVSNVPGLREHRFLAGCRIREQMFWVPQAGNIGLGISVISYAGQVQFGIVADEAILPDPEDFLSRCLDELDRFQL</sequence>
<protein>
    <recommendedName>
        <fullName evidence="4">diacylglycerol O-acyltransferase</fullName>
        <ecNumber evidence="4">2.3.1.20</ecNumber>
    </recommendedName>
</protein>
<comment type="pathway">
    <text evidence="2">Lipid metabolism.</text>
</comment>
<dbReference type="SUPFAM" id="SSF52777">
    <property type="entry name" value="CoA-dependent acyltransferases"/>
    <property type="match status" value="2"/>
</dbReference>
<evidence type="ECO:0000313" key="12">
    <source>
        <dbReference type="Proteomes" id="UP000198519"/>
    </source>
</evidence>
<dbReference type="GO" id="GO:0019432">
    <property type="term" value="P:triglyceride biosynthetic process"/>
    <property type="evidence" value="ECO:0007669"/>
    <property type="project" value="UniProtKB-UniPathway"/>
</dbReference>
<evidence type="ECO:0000259" key="10">
    <source>
        <dbReference type="Pfam" id="PF06974"/>
    </source>
</evidence>
<comment type="similarity">
    <text evidence="3">Belongs to the long-chain O-acyltransferase family.</text>
</comment>
<dbReference type="GO" id="GO:0006071">
    <property type="term" value="P:glycerol metabolic process"/>
    <property type="evidence" value="ECO:0007669"/>
    <property type="project" value="UniProtKB-KW"/>
</dbReference>
<comment type="pathway">
    <text evidence="1">Glycerolipid metabolism; triacylglycerol biosynthesis.</text>
</comment>
<dbReference type="InterPro" id="IPR004255">
    <property type="entry name" value="O-acyltransferase_WSD1_N"/>
</dbReference>